<dbReference type="PATRIC" id="fig|1352936.5.peg.3318"/>
<gene>
    <name evidence="1" type="ORF">M878_15775</name>
</gene>
<dbReference type="HOGENOM" id="CLU_138579_0_0_11"/>
<keyword evidence="2" id="KW-1185">Reference proteome</keyword>
<dbReference type="Proteomes" id="UP000017984">
    <property type="component" value="Chromosome"/>
</dbReference>
<organism evidence="1 2">
    <name type="scientific">Streptomyces roseochromogenus subsp. oscitans DS 12.976</name>
    <dbReference type="NCBI Taxonomy" id="1352936"/>
    <lineage>
        <taxon>Bacteria</taxon>
        <taxon>Bacillati</taxon>
        <taxon>Actinomycetota</taxon>
        <taxon>Actinomycetes</taxon>
        <taxon>Kitasatosporales</taxon>
        <taxon>Streptomycetaceae</taxon>
        <taxon>Streptomyces</taxon>
    </lineage>
</organism>
<sequence length="159" mass="17573">MQTQVWGSLLGVVLGGGLSYLAQLTTARQVSRAEDARHAAQLAEARRAEQLAVVREFIGLAQEGIFLASARASAPDWEAAGTPEWRAAARSVNERIWACERMIKVLFTQELFERAWAYASAVDHVLWRQPDEAAAEGPLWDCLTGPETEFLEAVRTEFG</sequence>
<comment type="caution">
    <text evidence="1">The sequence shown here is derived from an EMBL/GenBank/DDBJ whole genome shotgun (WGS) entry which is preliminary data.</text>
</comment>
<evidence type="ECO:0000313" key="1">
    <source>
        <dbReference type="EMBL" id="EST32032.1"/>
    </source>
</evidence>
<dbReference type="RefSeq" id="WP_023547138.1">
    <property type="nucleotide sequence ID" value="NZ_CM002285.1"/>
</dbReference>
<proteinExistence type="predicted"/>
<accession>V6KIW7</accession>
<reference evidence="1 2" key="1">
    <citation type="journal article" date="2014" name="Genome Announc.">
        <title>Draft Genome Sequence of Streptomyces roseochromogenes subsp. oscitans DS 12.976, Producer of the Aminocoumarin Antibiotic Clorobiocin.</title>
        <authorList>
            <person name="Ruckert C."/>
            <person name="Kalinowski J."/>
            <person name="Heide L."/>
            <person name="Apel A.K."/>
        </authorList>
    </citation>
    <scope>NUCLEOTIDE SEQUENCE [LARGE SCALE GENOMIC DNA]</scope>
    <source>
        <strain evidence="1 2">DS 12.976</strain>
    </source>
</reference>
<protein>
    <submittedName>
        <fullName evidence="1">Uncharacterized protein</fullName>
    </submittedName>
</protein>
<dbReference type="AlphaFoldDB" id="V6KIW7"/>
<dbReference type="EMBL" id="AWQX01000134">
    <property type="protein sequence ID" value="EST32032.1"/>
    <property type="molecule type" value="Genomic_DNA"/>
</dbReference>
<dbReference type="OrthoDB" id="4181698at2"/>
<name>V6KIW7_STRRC</name>
<evidence type="ECO:0000313" key="2">
    <source>
        <dbReference type="Proteomes" id="UP000017984"/>
    </source>
</evidence>